<dbReference type="OMA" id="PYVCQRF"/>
<dbReference type="STRING" id="32264.T1JUN4"/>
<gene>
    <name evidence="6" type="primary">107371099</name>
</gene>
<dbReference type="Proteomes" id="UP000015104">
    <property type="component" value="Unassembled WGS sequence"/>
</dbReference>
<dbReference type="eggNOG" id="KOG2225">
    <property type="taxonomic scope" value="Eukaryota"/>
</dbReference>
<evidence type="ECO:0000256" key="1">
    <source>
        <dbReference type="ARBA" id="ARBA00010603"/>
    </source>
</evidence>
<name>T1JUN4_TETUR</name>
<proteinExistence type="inferred from homology"/>
<dbReference type="OrthoDB" id="10253409at2759"/>
<comment type="similarity">
    <text evidence="1">Belongs to the dymeclin family.</text>
</comment>
<dbReference type="GO" id="GO:0005794">
    <property type="term" value="C:Golgi apparatus"/>
    <property type="evidence" value="ECO:0007669"/>
    <property type="project" value="TreeGrafter"/>
</dbReference>
<dbReference type="EMBL" id="CAEY01000779">
    <property type="status" value="NOT_ANNOTATED_CDS"/>
    <property type="molecule type" value="Genomic_DNA"/>
</dbReference>
<evidence type="ECO:0000256" key="5">
    <source>
        <dbReference type="SAM" id="MobiDB-lite"/>
    </source>
</evidence>
<evidence type="ECO:0000256" key="2">
    <source>
        <dbReference type="ARBA" id="ARBA00015736"/>
    </source>
</evidence>
<dbReference type="PANTHER" id="PTHR12895">
    <property type="entry name" value="DYMECLIN"/>
    <property type="match status" value="1"/>
</dbReference>
<keyword evidence="4" id="KW-0449">Lipoprotein</keyword>
<evidence type="ECO:0000313" key="7">
    <source>
        <dbReference type="Proteomes" id="UP000015104"/>
    </source>
</evidence>
<keyword evidence="3" id="KW-0519">Myristate</keyword>
<protein>
    <recommendedName>
        <fullName evidence="2">Dymeclin</fullName>
    </recommendedName>
</protein>
<feature type="region of interest" description="Disordered" evidence="5">
    <location>
        <begin position="495"/>
        <end position="516"/>
    </location>
</feature>
<dbReference type="AlphaFoldDB" id="T1JUN4"/>
<reference evidence="6" key="2">
    <citation type="submission" date="2015-06" db="UniProtKB">
        <authorList>
            <consortium name="EnsemblMetazoa"/>
        </authorList>
    </citation>
    <scope>IDENTIFICATION</scope>
</reference>
<dbReference type="EnsemblMetazoa" id="tetur02g01570.1">
    <property type="protein sequence ID" value="tetur02g01570.1"/>
    <property type="gene ID" value="tetur02g01570"/>
</dbReference>
<dbReference type="GO" id="GO:0007030">
    <property type="term" value="P:Golgi organization"/>
    <property type="evidence" value="ECO:0007669"/>
    <property type="project" value="TreeGrafter"/>
</dbReference>
<organism evidence="6 7">
    <name type="scientific">Tetranychus urticae</name>
    <name type="common">Two-spotted spider mite</name>
    <dbReference type="NCBI Taxonomy" id="32264"/>
    <lineage>
        <taxon>Eukaryota</taxon>
        <taxon>Metazoa</taxon>
        <taxon>Ecdysozoa</taxon>
        <taxon>Arthropoda</taxon>
        <taxon>Chelicerata</taxon>
        <taxon>Arachnida</taxon>
        <taxon>Acari</taxon>
        <taxon>Acariformes</taxon>
        <taxon>Trombidiformes</taxon>
        <taxon>Prostigmata</taxon>
        <taxon>Eleutherengona</taxon>
        <taxon>Raphignathae</taxon>
        <taxon>Tetranychoidea</taxon>
        <taxon>Tetranychidae</taxon>
        <taxon>Tetranychus</taxon>
    </lineage>
</organism>
<evidence type="ECO:0000313" key="6">
    <source>
        <dbReference type="EnsemblMetazoa" id="tetur02g01570.1"/>
    </source>
</evidence>
<evidence type="ECO:0000256" key="4">
    <source>
        <dbReference type="ARBA" id="ARBA00023288"/>
    </source>
</evidence>
<sequence length="668" mass="75629">MGITNSALNNLKSNEHLNKFASNQHIPVGDSFWNEMLSFSFTKSIRTLEETRVLEDSVSPLLNSLLSHNLNSNNLGSLVKIFISKSAALKDELNKEASQNIIICQTFNSMFVIRCCAKHLVQTLTEENVLKHFLARKDGKEGNETGVEVMESLINNLVSVLVDIPLSDSTYALHCECINLLLVLLSVQMYSVKPASKSVIYRCIMKKCAIHSLLLTKCLINNFIRQDLPPREDGGSVILDLASGLWSALTLGYGKNNNDETLKPVLSKLSLFLLLVLTYHCTTDSNPYREALFNCCDLQVDSIGVAGLVSGFKMNFNQLFSTLCATQNEDQSTLILYLLLYKNPSFRAFLISRTSQLDDLTIPILKILYHSGEKTSHHIYMAVIILLILSEDALFNESIHDITLKNITWYSERTLPEISLGGLIILMIIRTVQYNISRTRDKFLHTNLLATLANMSNHFRRLSPYVCQRLVTLFEKISKKLHKILNSQNAINGNGGDSGEKLSDKDTDVASTVGPLDPTQDTSIYEEVLRMLLEIMNSTLSSQLIHNPNLVYTLLYNRHVFEPFQSHPSFQDIIMNFDTVLTYFSNRIAAAEDSNTSVAQVYEIIQNCSLQWPADKMKKFPELKFRYVEDDQPEEFFIPYVWSIVYKSSGINFNSQNILLFNPHRNVI</sequence>
<evidence type="ECO:0000256" key="3">
    <source>
        <dbReference type="ARBA" id="ARBA00022707"/>
    </source>
</evidence>
<keyword evidence="7" id="KW-1185">Reference proteome</keyword>
<dbReference type="KEGG" id="tut:107371099"/>
<feature type="compositionally biased region" description="Basic and acidic residues" evidence="5">
    <location>
        <begin position="498"/>
        <end position="508"/>
    </location>
</feature>
<accession>T1JUN4</accession>
<dbReference type="Pfam" id="PF09742">
    <property type="entry name" value="Dymeclin"/>
    <property type="match status" value="1"/>
</dbReference>
<reference evidence="7" key="1">
    <citation type="submission" date="2011-08" db="EMBL/GenBank/DDBJ databases">
        <authorList>
            <person name="Rombauts S."/>
        </authorList>
    </citation>
    <scope>NUCLEOTIDE SEQUENCE</scope>
    <source>
        <strain evidence="7">London</strain>
    </source>
</reference>
<dbReference type="InterPro" id="IPR019142">
    <property type="entry name" value="Dymeclin"/>
</dbReference>
<dbReference type="PANTHER" id="PTHR12895:SF9">
    <property type="entry name" value="DYMECLIN"/>
    <property type="match status" value="1"/>
</dbReference>
<dbReference type="HOGENOM" id="CLU_013309_2_0_1"/>